<reference evidence="1 2" key="1">
    <citation type="submission" date="2016-11" db="EMBL/GenBank/DDBJ databases">
        <title>The macronuclear genome of Stentor coeruleus: a giant cell with tiny introns.</title>
        <authorList>
            <person name="Slabodnick M."/>
            <person name="Ruby J.G."/>
            <person name="Reiff S.B."/>
            <person name="Swart E.C."/>
            <person name="Gosai S."/>
            <person name="Prabakaran S."/>
            <person name="Witkowska E."/>
            <person name="Larue G.E."/>
            <person name="Fisher S."/>
            <person name="Freeman R.M."/>
            <person name="Gunawardena J."/>
            <person name="Chu W."/>
            <person name="Stover N.A."/>
            <person name="Gregory B.D."/>
            <person name="Nowacki M."/>
            <person name="Derisi J."/>
            <person name="Roy S.W."/>
            <person name="Marshall W.F."/>
            <person name="Sood P."/>
        </authorList>
    </citation>
    <scope>NUCLEOTIDE SEQUENCE [LARGE SCALE GENOMIC DNA]</scope>
    <source>
        <strain evidence="1">WM001</strain>
    </source>
</reference>
<evidence type="ECO:0000313" key="2">
    <source>
        <dbReference type="Proteomes" id="UP000187209"/>
    </source>
</evidence>
<dbReference type="EMBL" id="MPUH01000712">
    <property type="protein sequence ID" value="OMJ75068.1"/>
    <property type="molecule type" value="Genomic_DNA"/>
</dbReference>
<evidence type="ECO:0000313" key="1">
    <source>
        <dbReference type="EMBL" id="OMJ75068.1"/>
    </source>
</evidence>
<sequence length="109" mass="12703">MEMNMPKRVQWIPPDYTFGTAYSRIEANTKQQSSQNLKEKSFSFQKMPKRLPSIEIANITQSDSNYCKVSLVEFLKKRDKKYCTVFNYSKSTTMSNSGGKFHMKRIIIA</sequence>
<dbReference type="Proteomes" id="UP000187209">
    <property type="component" value="Unassembled WGS sequence"/>
</dbReference>
<gene>
    <name evidence="1" type="ORF">SteCoe_25879</name>
</gene>
<organism evidence="1 2">
    <name type="scientific">Stentor coeruleus</name>
    <dbReference type="NCBI Taxonomy" id="5963"/>
    <lineage>
        <taxon>Eukaryota</taxon>
        <taxon>Sar</taxon>
        <taxon>Alveolata</taxon>
        <taxon>Ciliophora</taxon>
        <taxon>Postciliodesmatophora</taxon>
        <taxon>Heterotrichea</taxon>
        <taxon>Heterotrichida</taxon>
        <taxon>Stentoridae</taxon>
        <taxon>Stentor</taxon>
    </lineage>
</organism>
<proteinExistence type="predicted"/>
<accession>A0A1R2BE69</accession>
<comment type="caution">
    <text evidence="1">The sequence shown here is derived from an EMBL/GenBank/DDBJ whole genome shotgun (WGS) entry which is preliminary data.</text>
</comment>
<dbReference type="AlphaFoldDB" id="A0A1R2BE69"/>
<protein>
    <submittedName>
        <fullName evidence="1">Uncharacterized protein</fullName>
    </submittedName>
</protein>
<keyword evidence="2" id="KW-1185">Reference proteome</keyword>
<name>A0A1R2BE69_9CILI</name>